<protein>
    <submittedName>
        <fullName evidence="2">Uncharacterized protein</fullName>
    </submittedName>
</protein>
<gene>
    <name evidence="1" type="ORF">MM415A01929_0007</name>
    <name evidence="2" type="ORF">TM448B04296_0007</name>
</gene>
<sequence length="86" mass="9663">MKVAAYSFKNNRLTHTEDASDWKHTQVVEYCRTQHDQGLTVVMSNIGRAVCDVCKADLGARPGIAAGQLSHGKCRFHYEEALREIQ</sequence>
<reference evidence="2" key="1">
    <citation type="submission" date="2020-03" db="EMBL/GenBank/DDBJ databases">
        <title>The deep terrestrial virosphere.</title>
        <authorList>
            <person name="Holmfeldt K."/>
            <person name="Nilsson E."/>
            <person name="Simone D."/>
            <person name="Lopez-Fernandez M."/>
            <person name="Wu X."/>
            <person name="de Brujin I."/>
            <person name="Lundin D."/>
            <person name="Andersson A."/>
            <person name="Bertilsson S."/>
            <person name="Dopson M."/>
        </authorList>
    </citation>
    <scope>NUCLEOTIDE SEQUENCE</scope>
    <source>
        <strain evidence="1">MM415A01929</strain>
        <strain evidence="2">TM448B04296</strain>
    </source>
</reference>
<name>A0A6M3XZ01_9ZZZZ</name>
<dbReference type="AlphaFoldDB" id="A0A6M3XZ01"/>
<dbReference type="EMBL" id="MT142120">
    <property type="protein sequence ID" value="QJA74769.1"/>
    <property type="molecule type" value="Genomic_DNA"/>
</dbReference>
<proteinExistence type="predicted"/>
<evidence type="ECO:0000313" key="1">
    <source>
        <dbReference type="EMBL" id="QJA74769.1"/>
    </source>
</evidence>
<organism evidence="2">
    <name type="scientific">viral metagenome</name>
    <dbReference type="NCBI Taxonomy" id="1070528"/>
    <lineage>
        <taxon>unclassified sequences</taxon>
        <taxon>metagenomes</taxon>
        <taxon>organismal metagenomes</taxon>
    </lineage>
</organism>
<dbReference type="EMBL" id="MT145069">
    <property type="protein sequence ID" value="QJI03225.1"/>
    <property type="molecule type" value="Genomic_DNA"/>
</dbReference>
<accession>A0A6M3XZ01</accession>
<evidence type="ECO:0000313" key="2">
    <source>
        <dbReference type="EMBL" id="QJI03225.1"/>
    </source>
</evidence>